<dbReference type="RefSeq" id="WP_216631742.1">
    <property type="nucleotide sequence ID" value="NZ_JAHLQN010000001.1"/>
</dbReference>
<dbReference type="InterPro" id="IPR000845">
    <property type="entry name" value="Nucleoside_phosphorylase_d"/>
</dbReference>
<evidence type="ECO:0000259" key="1">
    <source>
        <dbReference type="Pfam" id="PF01048"/>
    </source>
</evidence>
<dbReference type="PANTHER" id="PTHR43691:SF11">
    <property type="entry name" value="FI09636P-RELATED"/>
    <property type="match status" value="1"/>
</dbReference>
<dbReference type="CDD" id="cd17767">
    <property type="entry name" value="UP_EcUdp-like"/>
    <property type="match status" value="1"/>
</dbReference>
<dbReference type="PROSITE" id="PS01232">
    <property type="entry name" value="PNP_UDP_1"/>
    <property type="match status" value="1"/>
</dbReference>
<reference evidence="2 3" key="1">
    <citation type="submission" date="2021-06" db="EMBL/GenBank/DDBJ databases">
        <authorList>
            <person name="Sun Q."/>
            <person name="Li D."/>
        </authorList>
    </citation>
    <scope>NUCLEOTIDE SEQUENCE [LARGE SCALE GENOMIC DNA]</scope>
    <source>
        <strain evidence="2 3">MSJ-2</strain>
    </source>
</reference>
<feature type="domain" description="Nucleoside phosphorylase" evidence="1">
    <location>
        <begin position="30"/>
        <end position="221"/>
    </location>
</feature>
<keyword evidence="3" id="KW-1185">Reference proteome</keyword>
<comment type="caution">
    <text evidence="2">The sequence shown here is derived from an EMBL/GenBank/DDBJ whole genome shotgun (WGS) entry which is preliminary data.</text>
</comment>
<evidence type="ECO:0000313" key="2">
    <source>
        <dbReference type="EMBL" id="MBU5626232.1"/>
    </source>
</evidence>
<dbReference type="Pfam" id="PF01048">
    <property type="entry name" value="PNP_UDP_1"/>
    <property type="match status" value="1"/>
</dbReference>
<gene>
    <name evidence="2" type="ORF">KQI82_04760</name>
</gene>
<protein>
    <submittedName>
        <fullName evidence="2">Nucleoside phosphorylase</fullName>
    </submittedName>
</protein>
<name>A0ABS6F7U3_9FIRM</name>
<dbReference type="Proteomes" id="UP000787672">
    <property type="component" value="Unassembled WGS sequence"/>
</dbReference>
<organism evidence="2 3">
    <name type="scientific">Dysosmobacter acutus</name>
    <dbReference type="NCBI Taxonomy" id="2841504"/>
    <lineage>
        <taxon>Bacteria</taxon>
        <taxon>Bacillati</taxon>
        <taxon>Bacillota</taxon>
        <taxon>Clostridia</taxon>
        <taxon>Eubacteriales</taxon>
        <taxon>Oscillospiraceae</taxon>
        <taxon>Dysosmobacter</taxon>
    </lineage>
</organism>
<dbReference type="EMBL" id="JAHLQN010000001">
    <property type="protein sequence ID" value="MBU5626232.1"/>
    <property type="molecule type" value="Genomic_DNA"/>
</dbReference>
<accession>A0ABS6F7U3</accession>
<dbReference type="InterPro" id="IPR018016">
    <property type="entry name" value="Nucleoside_phosphorylase_CS"/>
</dbReference>
<dbReference type="PANTHER" id="PTHR43691">
    <property type="entry name" value="URIDINE PHOSPHORYLASE"/>
    <property type="match status" value="1"/>
</dbReference>
<sequence length="261" mass="28331">MSNPVDKSAITGQSIRQYLTCLAPGDVGEYVLLPGDPARCDRTAKYLEDARLVANNREHRTFTGTYKGLTVSVTSTGMGCPSAAIATEELCNAGAKVFIRIGSTAAIQDEIRVGDLIVSTGSMKNEGTSRFFVPDSFPAVPDFDLTALLLSTAREMSEVSVHYGIGSTDDSFYGETPEFIDRLVSYGCINLEMEASGVFTVAHRKGCRAAAIFGCSANLKTSELYYADGTPESGNQKLVDAWEQEIQIALETFYRFHQQQV</sequence>
<evidence type="ECO:0000313" key="3">
    <source>
        <dbReference type="Proteomes" id="UP000787672"/>
    </source>
</evidence>
<proteinExistence type="predicted"/>